<keyword evidence="2" id="KW-0472">Membrane</keyword>
<evidence type="ECO:0000256" key="1">
    <source>
        <dbReference type="ARBA" id="ARBA00007613"/>
    </source>
</evidence>
<evidence type="ECO:0000313" key="3">
    <source>
        <dbReference type="EMBL" id="CAD84449.1"/>
    </source>
</evidence>
<dbReference type="Proteomes" id="UP000001416">
    <property type="component" value="Chromosome"/>
</dbReference>
<proteinExistence type="inferred from homology"/>
<dbReference type="PhylomeDB" id="Q82WW9"/>
<dbReference type="EMBL" id="AL954747">
    <property type="protein sequence ID" value="CAD84449.1"/>
    <property type="molecule type" value="Genomic_DNA"/>
</dbReference>
<dbReference type="GO" id="GO:0015562">
    <property type="term" value="F:efflux transmembrane transporter activity"/>
    <property type="evidence" value="ECO:0007669"/>
    <property type="project" value="InterPro"/>
</dbReference>
<dbReference type="KEGG" id="neu:NE0538"/>
<keyword evidence="2" id="KW-0732">Signal</keyword>
<reference evidence="3 4" key="1">
    <citation type="journal article" date="2003" name="J. Bacteriol.">
        <title>Complete genome sequence of the ammonia-oxidizing bacterium and obligate chemolithoautotroph Nitrosomonas europaea.</title>
        <authorList>
            <person name="Chain P."/>
            <person name="Lamerdin J."/>
            <person name="Larimer F."/>
            <person name="Regala W."/>
            <person name="Land M."/>
            <person name="Hauser L."/>
            <person name="Hooper A."/>
            <person name="Klotz M."/>
            <person name="Norton J."/>
            <person name="Sayavedra-Soto L."/>
            <person name="Arciero D."/>
            <person name="Hommes N."/>
            <person name="Whittaker M."/>
            <person name="Arp D."/>
        </authorList>
    </citation>
    <scope>NUCLEOTIDE SEQUENCE [LARGE SCALE GENOMIC DNA]</scope>
    <source>
        <strain evidence="4">ATCC 19718 / CIP 103999 / KCTC 2705 / NBRC 14298</strain>
    </source>
</reference>
<dbReference type="SUPFAM" id="SSF56954">
    <property type="entry name" value="Outer membrane efflux proteins (OEP)"/>
    <property type="match status" value="1"/>
</dbReference>
<dbReference type="RefSeq" id="WP_011111168.1">
    <property type="nucleotide sequence ID" value="NC_004757.1"/>
</dbReference>
<dbReference type="GeneID" id="87103741"/>
<dbReference type="eggNOG" id="COG1538">
    <property type="taxonomic scope" value="Bacteria"/>
</dbReference>
<dbReference type="PANTHER" id="PTHR30203">
    <property type="entry name" value="OUTER MEMBRANE CATION EFFLUX PROTEIN"/>
    <property type="match status" value="1"/>
</dbReference>
<keyword evidence="2" id="KW-0564">Palmitate</keyword>
<dbReference type="InterPro" id="IPR003423">
    <property type="entry name" value="OMP_efflux"/>
</dbReference>
<dbReference type="HOGENOM" id="CLU_012817_13_1_4"/>
<keyword evidence="2" id="KW-0449">Lipoprotein</keyword>
<dbReference type="GO" id="GO:0005886">
    <property type="term" value="C:plasma membrane"/>
    <property type="evidence" value="ECO:0007669"/>
    <property type="project" value="UniProtKB-SubCell"/>
</dbReference>
<dbReference type="AlphaFoldDB" id="Q82WW9"/>
<dbReference type="Pfam" id="PF02321">
    <property type="entry name" value="OEP"/>
    <property type="match status" value="2"/>
</dbReference>
<dbReference type="PROSITE" id="PS51257">
    <property type="entry name" value="PROKAR_LIPOPROTEIN"/>
    <property type="match status" value="1"/>
</dbReference>
<organism evidence="3 4">
    <name type="scientific">Nitrosomonas europaea (strain ATCC 19718 / CIP 103999 / KCTC 2705 / NBRC 14298)</name>
    <dbReference type="NCBI Taxonomy" id="228410"/>
    <lineage>
        <taxon>Bacteria</taxon>
        <taxon>Pseudomonadati</taxon>
        <taxon>Pseudomonadota</taxon>
        <taxon>Betaproteobacteria</taxon>
        <taxon>Nitrosomonadales</taxon>
        <taxon>Nitrosomonadaceae</taxon>
        <taxon>Nitrosomonas</taxon>
    </lineage>
</organism>
<keyword evidence="2" id="KW-0812">Transmembrane</keyword>
<evidence type="ECO:0000313" key="4">
    <source>
        <dbReference type="Proteomes" id="UP000001416"/>
    </source>
</evidence>
<dbReference type="InterPro" id="IPR010131">
    <property type="entry name" value="MdtP/NodT-like"/>
</dbReference>
<dbReference type="NCBIfam" id="TIGR01845">
    <property type="entry name" value="outer_NodT"/>
    <property type="match status" value="1"/>
</dbReference>
<name>Q82WW9_NITEU</name>
<comment type="subcellular location">
    <subcellularLocation>
        <location evidence="2">Cell membrane</location>
        <topology evidence="2">Lipid-anchor</topology>
    </subcellularLocation>
</comment>
<comment type="similarity">
    <text evidence="1 2">Belongs to the outer membrane factor (OMF) (TC 1.B.17) family.</text>
</comment>
<evidence type="ECO:0000256" key="2">
    <source>
        <dbReference type="RuleBase" id="RU362097"/>
    </source>
</evidence>
<dbReference type="STRING" id="228410.NE0538"/>
<feature type="chain" id="PRO_5001442616" evidence="2">
    <location>
        <begin position="24"/>
        <end position="471"/>
    </location>
</feature>
<protein>
    <submittedName>
        <fullName evidence="3">Outer membrane efflux protein</fullName>
    </submittedName>
</protein>
<keyword evidence="4" id="KW-1185">Reference proteome</keyword>
<dbReference type="Gene3D" id="1.20.1600.10">
    <property type="entry name" value="Outer membrane efflux proteins (OEP)"/>
    <property type="match status" value="1"/>
</dbReference>
<accession>Q82WW9</accession>
<gene>
    <name evidence="3" type="ordered locus">NE0538</name>
</gene>
<feature type="signal peptide" evidence="2">
    <location>
        <begin position="1"/>
        <end position="23"/>
    </location>
</feature>
<dbReference type="Gene3D" id="2.20.200.10">
    <property type="entry name" value="Outer membrane efflux proteins (OEP)"/>
    <property type="match status" value="1"/>
</dbReference>
<keyword evidence="2" id="KW-1134">Transmembrane beta strand</keyword>
<dbReference type="OrthoDB" id="9770517at2"/>
<sequence length="471" mass="51671">MPIRLKPAAVLGFVMFVSGCHTAPERQANRLDVSVPSVWSASANTFPLAGQKWVESFDDPVLYSLVEQALTSNFDLKTAVARVDAAIAQARIDGAALWPQLSFAPGYQYTQVRSAGFGSAQYSVFEALFNLSWEADIWGRIRSFREAARQEVEATNADFQAARLSLAARVAQNYFALLEAKLQAQVAEQSVADRGTIASLVQGRFERGLVRALEVRLVLTDLAQARSQLAAARNQVQLVTRQLEILLGDYPDGSLPQIDDTVTALSGSTIRQALPVPPSQLPAGLPAELLTRRPDLIASFARLRAADARLESTSKLLLPRITLTAAGGTRDSALTDLIDPRSVVWNLFAGAVQPLFTGGRIRGSIQLNEAYVEEAFNRYQDVALNAFREVEQALAAEEWLRAQEKELREAVQQTEAGQELALYSYRQGFIQILTLLDSYRSTLNAQSAHLAVRRQLLNNRVNLYLALGGSI</sequence>